<feature type="transmembrane region" description="Helical" evidence="19">
    <location>
        <begin position="294"/>
        <end position="313"/>
    </location>
</feature>
<keyword evidence="8 20" id="KW-0808">Transferase</keyword>
<keyword evidence="13 19" id="KW-1133">Transmembrane helix</keyword>
<dbReference type="PANTHER" id="PTHR10571:SF0">
    <property type="entry name" value="UDP-N-ACETYLGLUCOSAMINE--DOLICHYL-PHOSPHATE N-ACETYLGLUCOSAMINEPHOSPHOTRANSFERASE"/>
    <property type="match status" value="1"/>
</dbReference>
<evidence type="ECO:0000256" key="6">
    <source>
        <dbReference type="ARBA" id="ARBA00017659"/>
    </source>
</evidence>
<evidence type="ECO:0000256" key="19">
    <source>
        <dbReference type="SAM" id="Phobius"/>
    </source>
</evidence>
<keyword evidence="7" id="KW-0328">Glycosyltransferase</keyword>
<dbReference type="CDD" id="cd06855">
    <property type="entry name" value="GT_GPT_euk"/>
    <property type="match status" value="1"/>
</dbReference>
<dbReference type="GO" id="GO:0005789">
    <property type="term" value="C:endoplasmic reticulum membrane"/>
    <property type="evidence" value="ECO:0007669"/>
    <property type="project" value="UniProtKB-SubCell"/>
</dbReference>
<feature type="transmembrane region" description="Helical" evidence="19">
    <location>
        <begin position="140"/>
        <end position="158"/>
    </location>
</feature>
<evidence type="ECO:0000256" key="12">
    <source>
        <dbReference type="ARBA" id="ARBA00022842"/>
    </source>
</evidence>
<comment type="cofactor">
    <cofactor evidence="1">
        <name>Mg(2+)</name>
        <dbReference type="ChEBI" id="CHEBI:18420"/>
    </cofactor>
</comment>
<feature type="transmembrane region" description="Helical" evidence="19">
    <location>
        <begin position="184"/>
        <end position="205"/>
    </location>
</feature>
<evidence type="ECO:0000256" key="13">
    <source>
        <dbReference type="ARBA" id="ARBA00022989"/>
    </source>
</evidence>
<protein>
    <recommendedName>
        <fullName evidence="6">UDP-N-acetylglucosamine--dolichyl-phosphate N-acetylglucosaminephosphotransferase</fullName>
        <ecNumber evidence="5">2.7.8.15</ecNumber>
    </recommendedName>
    <alternativeName>
        <fullName evidence="15">GlcNAc-1-P transferase</fullName>
    </alternativeName>
    <alternativeName>
        <fullName evidence="16">N-acetylglucosamine-1-phosphate transferase</fullName>
    </alternativeName>
</protein>
<evidence type="ECO:0000256" key="16">
    <source>
        <dbReference type="ARBA" id="ARBA00033238"/>
    </source>
</evidence>
<evidence type="ECO:0000313" key="20">
    <source>
        <dbReference type="EMBL" id="MDE48150.1"/>
    </source>
</evidence>
<evidence type="ECO:0000256" key="10">
    <source>
        <dbReference type="ARBA" id="ARBA00022723"/>
    </source>
</evidence>
<feature type="transmembrane region" description="Helical" evidence="19">
    <location>
        <begin position="12"/>
        <end position="34"/>
    </location>
</feature>
<dbReference type="InterPro" id="IPR033895">
    <property type="entry name" value="GPT"/>
</dbReference>
<proteinExistence type="inferred from homology"/>
<feature type="transmembrane region" description="Helical" evidence="19">
    <location>
        <begin position="55"/>
        <end position="80"/>
    </location>
</feature>
<evidence type="ECO:0000256" key="4">
    <source>
        <dbReference type="ARBA" id="ARBA00009317"/>
    </source>
</evidence>
<comment type="pathway">
    <text evidence="3">Protein modification; protein glycosylation.</text>
</comment>
<evidence type="ECO:0000256" key="17">
    <source>
        <dbReference type="ARBA" id="ARBA00044717"/>
    </source>
</evidence>
<keyword evidence="12" id="KW-0460">Magnesium</keyword>
<evidence type="ECO:0000256" key="2">
    <source>
        <dbReference type="ARBA" id="ARBA00004477"/>
    </source>
</evidence>
<dbReference type="UniPathway" id="UPA00378"/>
<keyword evidence="14 19" id="KW-0472">Membrane</keyword>
<dbReference type="GO" id="GO:0006488">
    <property type="term" value="P:dolichol-linked oligosaccharide biosynthetic process"/>
    <property type="evidence" value="ECO:0007669"/>
    <property type="project" value="InterPro"/>
</dbReference>
<dbReference type="GO" id="GO:0046872">
    <property type="term" value="F:metal ion binding"/>
    <property type="evidence" value="ECO:0007669"/>
    <property type="project" value="UniProtKB-KW"/>
</dbReference>
<evidence type="ECO:0000256" key="1">
    <source>
        <dbReference type="ARBA" id="ARBA00001946"/>
    </source>
</evidence>
<comment type="subcellular location">
    <subcellularLocation>
        <location evidence="2">Endoplasmic reticulum membrane</location>
        <topology evidence="2">Multi-pass membrane protein</topology>
    </subcellularLocation>
</comment>
<keyword evidence="9 19" id="KW-0812">Transmembrane</keyword>
<comment type="function">
    <text evidence="17">UDP-N-acetylglucosamine--dolichyl-phosphate N-acetylglucosaminephosphotransferase that operates in the biosynthetic pathway of dolichol-linked oligosaccharides, the glycan precursors employed in protein asparagine (N)-glycosylation. The assembly of dolichol-linked oligosaccharides begins on the cytosolic side of the endoplasmic reticulum membrane and finishes in its lumen. The sequential addition of sugars to dolichol pyrophosphate produces dolichol-linked oligosaccharides containing fourteen sugars, including two GlcNAcs, nine mannoses and three glucoses. Once assembled, the oligosaccharide is transferred from the lipid to nascent proteins by oligosaccharyltransferases. Catalyzes the initial step of dolichol-linked oligosaccharide biosynthesis, transfering GlcNAc-1-P from cytosolic UDP-GlcNAc onto the carrier lipid dolichyl phosphate (P-dolichol), yielding GlcNAc-P-P-dolichol embedded in the cytoplasmic leaflet of the endoplasmic reticulum membrane.</text>
</comment>
<name>A0A6G1SE04_9ACAR</name>
<evidence type="ECO:0000256" key="15">
    <source>
        <dbReference type="ARBA" id="ARBA00029567"/>
    </source>
</evidence>
<accession>A0A6G1SE04</accession>
<evidence type="ECO:0000256" key="7">
    <source>
        <dbReference type="ARBA" id="ARBA00022676"/>
    </source>
</evidence>
<dbReference type="AlphaFoldDB" id="A0A6G1SE04"/>
<keyword evidence="11" id="KW-0256">Endoplasmic reticulum</keyword>
<keyword evidence="10" id="KW-0479">Metal-binding</keyword>
<sequence length="429" mass="48268">MEDVVLHACTVAVSAIFGYVVTHKLIPVVANYLITKTNLHGIDMGRKDGPKLPESLGIVVGLTYLASFVIFFILSPYIMISFNILSSFSLSDKLCTSNHSDGSNGYNNALSNIAAITSITAMLILGFLDDCYDLRWRYKLMFPFAASIPLLSVYYYSYRDRTTVLVPQLIARALGLDASLNLGAFYYIFMLMFVIFCTNAVNIYAGINGLEVGQTIVLTVTVILYNIVEITTKSDCDEIHVFSLKVLLPFLFCSAALYNYNRYPAKVFVGDSYCYFAGMTLAVVGILGHFSEEILLFAIPQVFNFVVSVPQLFKIVPCPRHRLPKFNPETGLREPSTFTFEYGKLSFLGRIIMKVYSTLGFAMIREKEPDSGEPSTDKIFVSNNLTLINLWLCWFGPRTERDLCHQLLRFQSWLSFLALAFLTVKINHE</sequence>
<feature type="transmembrane region" description="Helical" evidence="19">
    <location>
        <begin position="109"/>
        <end position="128"/>
    </location>
</feature>
<dbReference type="InterPro" id="IPR000715">
    <property type="entry name" value="Glycosyl_transferase_4"/>
</dbReference>
<comment type="similarity">
    <text evidence="4">Belongs to the glycosyltransferase 4 family.</text>
</comment>
<feature type="transmembrane region" description="Helical" evidence="19">
    <location>
        <begin position="272"/>
        <end position="288"/>
    </location>
</feature>
<evidence type="ECO:0000256" key="14">
    <source>
        <dbReference type="ARBA" id="ARBA00023136"/>
    </source>
</evidence>
<evidence type="ECO:0000256" key="8">
    <source>
        <dbReference type="ARBA" id="ARBA00022679"/>
    </source>
</evidence>
<dbReference type="EMBL" id="GGYP01003379">
    <property type="protein sequence ID" value="MDE48150.1"/>
    <property type="molecule type" value="Transcribed_RNA"/>
</dbReference>
<dbReference type="GO" id="GO:0016757">
    <property type="term" value="F:glycosyltransferase activity"/>
    <property type="evidence" value="ECO:0007669"/>
    <property type="project" value="UniProtKB-KW"/>
</dbReference>
<evidence type="ECO:0000256" key="3">
    <source>
        <dbReference type="ARBA" id="ARBA00004922"/>
    </source>
</evidence>
<comment type="catalytic activity">
    <reaction evidence="18">
        <text>a di-trans,poly-cis-dolichyl phosphate + UDP-N-acetyl-alpha-D-glucosamine = an N-acetyl-alpha-D-glucosaminyl-diphospho-di-trans,poly-cis-dolichol + UMP</text>
        <dbReference type="Rhea" id="RHEA:13289"/>
        <dbReference type="Rhea" id="RHEA-COMP:19498"/>
        <dbReference type="Rhea" id="RHEA-COMP:19507"/>
        <dbReference type="ChEBI" id="CHEBI:57683"/>
        <dbReference type="ChEBI" id="CHEBI:57705"/>
        <dbReference type="ChEBI" id="CHEBI:57865"/>
        <dbReference type="ChEBI" id="CHEBI:58427"/>
        <dbReference type="EC" id="2.7.8.15"/>
    </reaction>
    <physiologicalReaction direction="left-to-right" evidence="18">
        <dbReference type="Rhea" id="RHEA:13290"/>
    </physiologicalReaction>
</comment>
<gene>
    <name evidence="20" type="primary">DPAGT1</name>
    <name evidence="20" type="ORF">g.21106</name>
</gene>
<evidence type="ECO:0000256" key="11">
    <source>
        <dbReference type="ARBA" id="ARBA00022824"/>
    </source>
</evidence>
<feature type="transmembrane region" description="Helical" evidence="19">
    <location>
        <begin position="212"/>
        <end position="228"/>
    </location>
</feature>
<dbReference type="GO" id="GO:0003975">
    <property type="term" value="F:UDP-N-acetylglucosamine-dolichyl-phosphate N-acetylglucosaminephosphotransferase activity"/>
    <property type="evidence" value="ECO:0007669"/>
    <property type="project" value="UniProtKB-EC"/>
</dbReference>
<organism evidence="20">
    <name type="scientific">Aceria tosichella</name>
    <name type="common">wheat curl mite</name>
    <dbReference type="NCBI Taxonomy" id="561515"/>
    <lineage>
        <taxon>Eukaryota</taxon>
        <taxon>Metazoa</taxon>
        <taxon>Ecdysozoa</taxon>
        <taxon>Arthropoda</taxon>
        <taxon>Chelicerata</taxon>
        <taxon>Arachnida</taxon>
        <taxon>Acari</taxon>
        <taxon>Acariformes</taxon>
        <taxon>Trombidiformes</taxon>
        <taxon>Prostigmata</taxon>
        <taxon>Eupodina</taxon>
        <taxon>Eriophyoidea</taxon>
        <taxon>Eriophyidae</taxon>
        <taxon>Eriophyinae</taxon>
        <taxon>Aceriini</taxon>
        <taxon>Aceria</taxon>
    </lineage>
</organism>
<reference evidence="20" key="1">
    <citation type="submission" date="2018-10" db="EMBL/GenBank/DDBJ databases">
        <title>Transcriptome assembly of Aceria tosichella (Wheat curl mite) Type 2.</title>
        <authorList>
            <person name="Scully E.D."/>
            <person name="Geib S.M."/>
            <person name="Palmer N.A."/>
            <person name="Gupta A.K."/>
            <person name="Sarath G."/>
            <person name="Tatineni S."/>
        </authorList>
    </citation>
    <scope>NUCLEOTIDE SEQUENCE</scope>
    <source>
        <strain evidence="20">LincolnNE</strain>
    </source>
</reference>
<dbReference type="Pfam" id="PF00953">
    <property type="entry name" value="Glycos_transf_4"/>
    <property type="match status" value="1"/>
</dbReference>
<evidence type="ECO:0000256" key="5">
    <source>
        <dbReference type="ARBA" id="ARBA00013225"/>
    </source>
</evidence>
<dbReference type="PANTHER" id="PTHR10571">
    <property type="entry name" value="UDP-N-ACETYLGLUCOSAMINE--DOLICHYL-PHOSPHATE N-ACETYLGLUCOSAMINEPHOSPHOTRANSFERASE"/>
    <property type="match status" value="1"/>
</dbReference>
<evidence type="ECO:0000256" key="9">
    <source>
        <dbReference type="ARBA" id="ARBA00022692"/>
    </source>
</evidence>
<dbReference type="EC" id="2.7.8.15" evidence="5"/>
<feature type="transmembrane region" description="Helical" evidence="19">
    <location>
        <begin position="240"/>
        <end position="260"/>
    </location>
</feature>
<evidence type="ECO:0000256" key="18">
    <source>
        <dbReference type="ARBA" id="ARBA00045078"/>
    </source>
</evidence>